<name>A9NYY4_PICSI</name>
<evidence type="ECO:0000313" key="1">
    <source>
        <dbReference type="EMBL" id="ABK25845.1"/>
    </source>
</evidence>
<organism evidence="1">
    <name type="scientific">Picea sitchensis</name>
    <name type="common">Sitka spruce</name>
    <name type="synonym">Pinus sitchensis</name>
    <dbReference type="NCBI Taxonomy" id="3332"/>
    <lineage>
        <taxon>Eukaryota</taxon>
        <taxon>Viridiplantae</taxon>
        <taxon>Streptophyta</taxon>
        <taxon>Embryophyta</taxon>
        <taxon>Tracheophyta</taxon>
        <taxon>Spermatophyta</taxon>
        <taxon>Pinopsida</taxon>
        <taxon>Pinidae</taxon>
        <taxon>Conifers I</taxon>
        <taxon>Pinales</taxon>
        <taxon>Pinaceae</taxon>
        <taxon>Picea</taxon>
    </lineage>
</organism>
<protein>
    <submittedName>
        <fullName evidence="1">Uncharacterized protein</fullName>
    </submittedName>
</protein>
<dbReference type="PANTHER" id="PTHR36002">
    <property type="entry name" value="PYRD"/>
    <property type="match status" value="1"/>
</dbReference>
<proteinExistence type="evidence at transcript level"/>
<reference evidence="1" key="1">
    <citation type="journal article" date="2008" name="BMC Genomics">
        <title>A conifer genomics resource of 200,000 spruce (Picea spp.) ESTs and 6,464 high-quality, sequence-finished full-length cDNAs for Sitka spruce (Picea sitchensis).</title>
        <authorList>
            <person name="Ralph S.G."/>
            <person name="Chun H.J."/>
            <person name="Kolosova N."/>
            <person name="Cooper D."/>
            <person name="Oddy C."/>
            <person name="Ritland C.E."/>
            <person name="Kirkpatrick R."/>
            <person name="Moore R."/>
            <person name="Barber S."/>
            <person name="Holt R.A."/>
            <person name="Jones S.J."/>
            <person name="Marra M.A."/>
            <person name="Douglas C.J."/>
            <person name="Ritland K."/>
            <person name="Bohlmann J."/>
        </authorList>
    </citation>
    <scope>NUCLEOTIDE SEQUENCE</scope>
    <source>
        <tissue evidence="1">Bark</tissue>
    </source>
</reference>
<dbReference type="AlphaFoldDB" id="A9NYY4"/>
<dbReference type="PANTHER" id="PTHR36002:SF1">
    <property type="entry name" value="PYRD"/>
    <property type="match status" value="1"/>
</dbReference>
<dbReference type="EMBL" id="EF086587">
    <property type="protein sequence ID" value="ABK25845.1"/>
    <property type="molecule type" value="mRNA"/>
</dbReference>
<accession>A9NYY4</accession>
<sequence>MSLACIVCHGVGNSTDSFRSYSTSSDSESDARCGAIGNCWLKKNSAVATNSTMSSKVAPQPTVTPRLLRCPALRRDIFRDWHFEEMAIEGRQLRR</sequence>